<reference evidence="1 2" key="1">
    <citation type="journal article" date="2013" name="Genome Announc.">
        <title>Draft Genome Sequence of an Anaerobic and Extremophilic Bacterium, Caldanaerobacter yonseiensis, Isolated from a Geothermal Hot Stream.</title>
        <authorList>
            <person name="Lee S.J."/>
            <person name="Lee Y.J."/>
            <person name="Park G.S."/>
            <person name="Kim B.C."/>
            <person name="Lee S.J."/>
            <person name="Shin J.H."/>
            <person name="Lee D.W."/>
        </authorList>
    </citation>
    <scope>NUCLEOTIDE SEQUENCE [LARGE SCALE GENOMIC DNA]</scope>
    <source>
        <strain evidence="1 2">KB-1</strain>
    </source>
</reference>
<protein>
    <submittedName>
        <fullName evidence="1">Uncharacterized protein</fullName>
    </submittedName>
</protein>
<sequence>MSFVDWVEEKVNTEFGPAIKRFNPVTGETAFFAPHGEQIGKSFIDPLAKRTIKKNTTNEVEIARKLARERLNQFPQEDAFVQYVKSSLEEAQTVERIDNLMRLLSQHFITKTASTVTVSKSQKEGSNMRNEIRKRYETDEIFRKKVDKVAKQWQALRGSKNSLESYVEVVLRNYEVAKSVVKGTSFALSDDEILQGLLDSVKKDVVQKNFRRATALQREVEEGSYDLERIGRFLEDTYGIKRPPFTPDDFARLSKDNKEHYEPYPSSMYRAVTLQAKDLQGRLSQWLKELPNALSYRDQLTSTAKERIAKQLTDILSMLMTVDTLDDATVDKVSTPTRKRDSATYTQMEMEEFFKRGQELASNWYTFVKRVQASVEKEKSERSYLSGDLKILSNVARWQYPNNLQPDIEKRDDSGFWSGVFRALPPSHELNRLINQKIFNE</sequence>
<dbReference type="Proteomes" id="UP000016856">
    <property type="component" value="Unassembled WGS sequence"/>
</dbReference>
<organism evidence="1 2">
    <name type="scientific">Caldanaerobacter subterraneus subsp. yonseiensis KB-1</name>
    <dbReference type="NCBI Taxonomy" id="1388761"/>
    <lineage>
        <taxon>Bacteria</taxon>
        <taxon>Bacillati</taxon>
        <taxon>Bacillota</taxon>
        <taxon>Clostridia</taxon>
        <taxon>Thermoanaerobacterales</taxon>
        <taxon>Thermoanaerobacteraceae</taxon>
        <taxon>Caldanaerobacter</taxon>
    </lineage>
</organism>
<name>U5CQ69_CALSX</name>
<evidence type="ECO:0000313" key="2">
    <source>
        <dbReference type="Proteomes" id="UP000016856"/>
    </source>
</evidence>
<dbReference type="RefSeq" id="WP_022587828.1">
    <property type="nucleotide sequence ID" value="NZ_AXDC01000014.1"/>
</dbReference>
<proteinExistence type="predicted"/>
<accession>U5CQ69</accession>
<comment type="caution">
    <text evidence="1">The sequence shown here is derived from an EMBL/GenBank/DDBJ whole genome shotgun (WGS) entry which is preliminary data.</text>
</comment>
<gene>
    <name evidence="1" type="ORF">O163_06595</name>
</gene>
<dbReference type="EMBL" id="AXDC01000014">
    <property type="protein sequence ID" value="ERM92143.1"/>
    <property type="molecule type" value="Genomic_DNA"/>
</dbReference>
<evidence type="ECO:0000313" key="1">
    <source>
        <dbReference type="EMBL" id="ERM92143.1"/>
    </source>
</evidence>
<dbReference type="AlphaFoldDB" id="U5CQ69"/>
<dbReference type="PATRIC" id="fig|1388761.3.peg.1330"/>